<dbReference type="CDD" id="cd00336">
    <property type="entry name" value="Ribosomal_L22"/>
    <property type="match status" value="1"/>
</dbReference>
<organism evidence="11 12">
    <name type="scientific">Eiseniibacteriota bacterium</name>
    <dbReference type="NCBI Taxonomy" id="2212470"/>
    <lineage>
        <taxon>Bacteria</taxon>
        <taxon>Candidatus Eiseniibacteriota</taxon>
    </lineage>
</organism>
<comment type="function">
    <text evidence="7">The globular domain of the protein is located near the polypeptide exit tunnel on the outside of the subunit, while an extended beta-hairpin is found that lines the wall of the exit tunnel in the center of the 70S ribosome.</text>
</comment>
<comment type="function">
    <text evidence="7 10">This protein binds specifically to 23S rRNA; its binding is stimulated by other ribosomal proteins, e.g., L4, L17, and L20. It is important during the early stages of 50S assembly. It makes multiple contacts with different domains of the 23S rRNA in the assembled 50S subunit and ribosome.</text>
</comment>
<evidence type="ECO:0000256" key="6">
    <source>
        <dbReference type="ARBA" id="ARBA00035207"/>
    </source>
</evidence>
<dbReference type="InterPro" id="IPR001063">
    <property type="entry name" value="Ribosomal_uL22"/>
</dbReference>
<accession>A0A948RWX0</accession>
<comment type="caution">
    <text evidence="11">The sequence shown here is derived from an EMBL/GenBank/DDBJ whole genome shotgun (WGS) entry which is preliminary data.</text>
</comment>
<name>A0A948RWX0_UNCEI</name>
<dbReference type="PANTHER" id="PTHR13501">
    <property type="entry name" value="CHLOROPLAST 50S RIBOSOMAL PROTEIN L22-RELATED"/>
    <property type="match status" value="1"/>
</dbReference>
<dbReference type="Pfam" id="PF00237">
    <property type="entry name" value="Ribosomal_L22"/>
    <property type="match status" value="1"/>
</dbReference>
<evidence type="ECO:0000313" key="12">
    <source>
        <dbReference type="Proteomes" id="UP000777784"/>
    </source>
</evidence>
<keyword evidence="5 7" id="KW-0687">Ribonucleoprotein</keyword>
<dbReference type="GO" id="GO:0003735">
    <property type="term" value="F:structural constituent of ribosome"/>
    <property type="evidence" value="ECO:0007669"/>
    <property type="project" value="InterPro"/>
</dbReference>
<evidence type="ECO:0000256" key="10">
    <source>
        <dbReference type="RuleBase" id="RU004008"/>
    </source>
</evidence>
<evidence type="ECO:0000313" key="11">
    <source>
        <dbReference type="EMBL" id="MBU2691124.1"/>
    </source>
</evidence>
<dbReference type="EMBL" id="JAHJDP010000046">
    <property type="protein sequence ID" value="MBU2691124.1"/>
    <property type="molecule type" value="Genomic_DNA"/>
</dbReference>
<evidence type="ECO:0000256" key="7">
    <source>
        <dbReference type="HAMAP-Rule" id="MF_01331"/>
    </source>
</evidence>
<dbReference type="InterPro" id="IPR005727">
    <property type="entry name" value="Ribosomal_uL22_bac/chlpt-type"/>
</dbReference>
<evidence type="ECO:0000256" key="9">
    <source>
        <dbReference type="RuleBase" id="RU004006"/>
    </source>
</evidence>
<dbReference type="HAMAP" id="MF_01331_B">
    <property type="entry name" value="Ribosomal_uL22_B"/>
    <property type="match status" value="1"/>
</dbReference>
<comment type="similarity">
    <text evidence="1 7 8">Belongs to the universal ribosomal protein uL22 family.</text>
</comment>
<dbReference type="InterPro" id="IPR018260">
    <property type="entry name" value="Ribosomal_uL22_CS"/>
</dbReference>
<evidence type="ECO:0000256" key="2">
    <source>
        <dbReference type="ARBA" id="ARBA00022730"/>
    </source>
</evidence>
<evidence type="ECO:0000256" key="8">
    <source>
        <dbReference type="RuleBase" id="RU004005"/>
    </source>
</evidence>
<dbReference type="InterPro" id="IPR047867">
    <property type="entry name" value="Ribosomal_uL22_bac/org-type"/>
</dbReference>
<dbReference type="GO" id="GO:0019843">
    <property type="term" value="F:rRNA binding"/>
    <property type="evidence" value="ECO:0007669"/>
    <property type="project" value="UniProtKB-UniRule"/>
</dbReference>
<sequence length="130" mass="14397">MEAKAIARYVRISPRKANQVLELIRGLPVDRAEEILQYTQRPIAKTIGKVLKSAVSNMTQADSEVAIESLYVQEAVVGAAPTMKKIMPRARGRANRILRRYSHIRIVVSPDEDGTKAKVSKKSKKAGNAK</sequence>
<evidence type="ECO:0000256" key="3">
    <source>
        <dbReference type="ARBA" id="ARBA00022884"/>
    </source>
</evidence>
<dbReference type="InterPro" id="IPR036394">
    <property type="entry name" value="Ribosomal_uL22_sf"/>
</dbReference>
<dbReference type="Proteomes" id="UP000777784">
    <property type="component" value="Unassembled WGS sequence"/>
</dbReference>
<keyword evidence="3 7" id="KW-0694">RNA-binding</keyword>
<comment type="subunit">
    <text evidence="7 9">Part of the 50S ribosomal subunit.</text>
</comment>
<dbReference type="NCBIfam" id="TIGR01044">
    <property type="entry name" value="rplV_bact"/>
    <property type="match status" value="1"/>
</dbReference>
<dbReference type="PANTHER" id="PTHR13501:SF8">
    <property type="entry name" value="LARGE RIBOSOMAL SUBUNIT PROTEIN UL22M"/>
    <property type="match status" value="1"/>
</dbReference>
<dbReference type="AlphaFoldDB" id="A0A948RWX0"/>
<reference evidence="11" key="1">
    <citation type="submission" date="2021-05" db="EMBL/GenBank/DDBJ databases">
        <title>Energy efficiency and biological interactions define the core microbiome of deep oligotrophic groundwater.</title>
        <authorList>
            <person name="Mehrshad M."/>
            <person name="Lopez-Fernandez M."/>
            <person name="Bell E."/>
            <person name="Bernier-Latmani R."/>
            <person name="Bertilsson S."/>
            <person name="Dopson M."/>
        </authorList>
    </citation>
    <scope>NUCLEOTIDE SEQUENCE</scope>
    <source>
        <strain evidence="11">Modern_marine.mb.64</strain>
    </source>
</reference>
<dbReference type="GO" id="GO:0006412">
    <property type="term" value="P:translation"/>
    <property type="evidence" value="ECO:0007669"/>
    <property type="project" value="UniProtKB-UniRule"/>
</dbReference>
<keyword evidence="4 7" id="KW-0689">Ribosomal protein</keyword>
<dbReference type="PROSITE" id="PS00464">
    <property type="entry name" value="RIBOSOMAL_L22"/>
    <property type="match status" value="1"/>
</dbReference>
<keyword evidence="2 7" id="KW-0699">rRNA-binding</keyword>
<gene>
    <name evidence="7 11" type="primary">rplV</name>
    <name evidence="11" type="ORF">KJ970_09350</name>
</gene>
<protein>
    <recommendedName>
        <fullName evidence="6 7">Large ribosomal subunit protein uL22</fullName>
    </recommendedName>
</protein>
<evidence type="ECO:0000256" key="5">
    <source>
        <dbReference type="ARBA" id="ARBA00023274"/>
    </source>
</evidence>
<evidence type="ECO:0000256" key="4">
    <source>
        <dbReference type="ARBA" id="ARBA00022980"/>
    </source>
</evidence>
<proteinExistence type="inferred from homology"/>
<evidence type="ECO:0000256" key="1">
    <source>
        <dbReference type="ARBA" id="ARBA00009451"/>
    </source>
</evidence>
<dbReference type="Gene3D" id="3.90.470.10">
    <property type="entry name" value="Ribosomal protein L22/L17"/>
    <property type="match status" value="1"/>
</dbReference>
<dbReference type="SUPFAM" id="SSF54843">
    <property type="entry name" value="Ribosomal protein L22"/>
    <property type="match status" value="1"/>
</dbReference>
<dbReference type="GO" id="GO:0022625">
    <property type="term" value="C:cytosolic large ribosomal subunit"/>
    <property type="evidence" value="ECO:0007669"/>
    <property type="project" value="TreeGrafter"/>
</dbReference>